<evidence type="ECO:0000256" key="1">
    <source>
        <dbReference type="ARBA" id="ARBA00004496"/>
    </source>
</evidence>
<dbReference type="RefSeq" id="WP_057870615.1">
    <property type="nucleotide sequence ID" value="NZ_AZGB01000001.1"/>
</dbReference>
<dbReference type="PANTHER" id="PTHR20982">
    <property type="entry name" value="RIBOSOME RECYCLING FACTOR"/>
    <property type="match status" value="1"/>
</dbReference>
<sequence length="187" mass="21121">MKINDPIIKKAQERMEKAEQAFRRDLGGIRAGRANASLLNRIKVEYYGALTPLNQLAQITIPEARVLLVKPYDKTALKEIERAILASDLGISPANDGSTIRLVIPQLTEERRQELAKEVKGEAEKAKVAVRNIRRDMMEQLKKAEKNGDLTEDELHNLEEQAQKVTDAAIKEVEKIQADKEKEILDI</sequence>
<dbReference type="Pfam" id="PF01765">
    <property type="entry name" value="RRF"/>
    <property type="match status" value="1"/>
</dbReference>
<dbReference type="STRING" id="1423750.FC89_GL001674"/>
<dbReference type="GO" id="GO:0043023">
    <property type="term" value="F:ribosomal large subunit binding"/>
    <property type="evidence" value="ECO:0007669"/>
    <property type="project" value="TreeGrafter"/>
</dbReference>
<feature type="coiled-coil region" evidence="6">
    <location>
        <begin position="116"/>
        <end position="168"/>
    </location>
</feature>
<dbReference type="AlphaFoldDB" id="A0A0R1VSB1"/>
<dbReference type="FunFam" id="3.30.1360.40:FF:000001">
    <property type="entry name" value="Ribosome-recycling factor"/>
    <property type="match status" value="1"/>
</dbReference>
<dbReference type="HAMAP" id="MF_00040">
    <property type="entry name" value="RRF"/>
    <property type="match status" value="1"/>
</dbReference>
<evidence type="ECO:0000256" key="4">
    <source>
        <dbReference type="ARBA" id="ARBA00022917"/>
    </source>
</evidence>
<reference evidence="8 9" key="1">
    <citation type="journal article" date="2015" name="Genome Announc.">
        <title>Expanding the biotechnology potential of lactobacilli through comparative genomics of 213 strains and associated genera.</title>
        <authorList>
            <person name="Sun Z."/>
            <person name="Harris H.M."/>
            <person name="McCann A."/>
            <person name="Guo C."/>
            <person name="Argimon S."/>
            <person name="Zhang W."/>
            <person name="Yang X."/>
            <person name="Jeffery I.B."/>
            <person name="Cooney J.C."/>
            <person name="Kagawa T.F."/>
            <person name="Liu W."/>
            <person name="Song Y."/>
            <person name="Salvetti E."/>
            <person name="Wrobel A."/>
            <person name="Rasinkangas P."/>
            <person name="Parkhill J."/>
            <person name="Rea M.C."/>
            <person name="O'Sullivan O."/>
            <person name="Ritari J."/>
            <person name="Douillard F.P."/>
            <person name="Paul Ross R."/>
            <person name="Yang R."/>
            <person name="Briner A.E."/>
            <person name="Felis G.E."/>
            <person name="de Vos W.M."/>
            <person name="Barrangou R."/>
            <person name="Klaenhammer T.R."/>
            <person name="Caufield P.W."/>
            <person name="Cui Y."/>
            <person name="Zhang H."/>
            <person name="O'Toole P.W."/>
        </authorList>
    </citation>
    <scope>NUCLEOTIDE SEQUENCE [LARGE SCALE GENOMIC DNA]</scope>
    <source>
        <strain evidence="8 9">DSM 18630</strain>
    </source>
</reference>
<dbReference type="InterPro" id="IPR036191">
    <property type="entry name" value="RRF_sf"/>
</dbReference>
<dbReference type="InterPro" id="IPR002661">
    <property type="entry name" value="Ribosome_recyc_fac"/>
</dbReference>
<comment type="caution">
    <text evidence="8">The sequence shown here is derived from an EMBL/GenBank/DDBJ whole genome shotgun (WGS) entry which is preliminary data.</text>
</comment>
<gene>
    <name evidence="5" type="primary">frr</name>
    <name evidence="8" type="ORF">FC89_GL001674</name>
</gene>
<dbReference type="EMBL" id="AZGB01000001">
    <property type="protein sequence ID" value="KRM08335.1"/>
    <property type="molecule type" value="Genomic_DNA"/>
</dbReference>
<organism evidence="8 9">
    <name type="scientific">Liquorilactobacillus ghanensis DSM 18630</name>
    <dbReference type="NCBI Taxonomy" id="1423750"/>
    <lineage>
        <taxon>Bacteria</taxon>
        <taxon>Bacillati</taxon>
        <taxon>Bacillota</taxon>
        <taxon>Bacilli</taxon>
        <taxon>Lactobacillales</taxon>
        <taxon>Lactobacillaceae</taxon>
        <taxon>Liquorilactobacillus</taxon>
    </lineage>
</organism>
<evidence type="ECO:0000313" key="9">
    <source>
        <dbReference type="Proteomes" id="UP000051451"/>
    </source>
</evidence>
<protein>
    <recommendedName>
        <fullName evidence="5">Ribosome-recycling factor</fullName>
        <shortName evidence="5">RRF</shortName>
    </recommendedName>
    <alternativeName>
        <fullName evidence="5">Ribosome-releasing factor</fullName>
    </alternativeName>
</protein>
<keyword evidence="6" id="KW-0175">Coiled coil</keyword>
<dbReference type="GO" id="GO:0006415">
    <property type="term" value="P:translational termination"/>
    <property type="evidence" value="ECO:0007669"/>
    <property type="project" value="UniProtKB-UniRule"/>
</dbReference>
<dbReference type="Gene3D" id="3.30.1360.40">
    <property type="match status" value="1"/>
</dbReference>
<accession>A0A0R1VSB1</accession>
<dbReference type="SUPFAM" id="SSF55194">
    <property type="entry name" value="Ribosome recycling factor, RRF"/>
    <property type="match status" value="1"/>
</dbReference>
<comment type="function">
    <text evidence="5">Responsible for the release of ribosomes from messenger RNA at the termination of protein biosynthesis. May increase the efficiency of translation by recycling ribosomes from one round of translation to another.</text>
</comment>
<dbReference type="InterPro" id="IPR023584">
    <property type="entry name" value="Ribosome_recyc_fac_dom"/>
</dbReference>
<dbReference type="Gene3D" id="1.10.132.20">
    <property type="entry name" value="Ribosome-recycling factor"/>
    <property type="match status" value="1"/>
</dbReference>
<evidence type="ECO:0000313" key="8">
    <source>
        <dbReference type="EMBL" id="KRM08335.1"/>
    </source>
</evidence>
<dbReference type="NCBIfam" id="TIGR00496">
    <property type="entry name" value="frr"/>
    <property type="match status" value="1"/>
</dbReference>
<dbReference type="CDD" id="cd00520">
    <property type="entry name" value="RRF"/>
    <property type="match status" value="1"/>
</dbReference>
<proteinExistence type="inferred from homology"/>
<comment type="subcellular location">
    <subcellularLocation>
        <location evidence="1 5">Cytoplasm</location>
    </subcellularLocation>
</comment>
<evidence type="ECO:0000256" key="2">
    <source>
        <dbReference type="ARBA" id="ARBA00005912"/>
    </source>
</evidence>
<evidence type="ECO:0000256" key="6">
    <source>
        <dbReference type="SAM" id="Coils"/>
    </source>
</evidence>
<dbReference type="PANTHER" id="PTHR20982:SF3">
    <property type="entry name" value="MITOCHONDRIAL RIBOSOME RECYCLING FACTOR PSEUDO 1"/>
    <property type="match status" value="1"/>
</dbReference>
<comment type="similarity">
    <text evidence="2 5">Belongs to the RRF family.</text>
</comment>
<feature type="domain" description="Ribosome recycling factor" evidence="7">
    <location>
        <begin position="22"/>
        <end position="185"/>
    </location>
</feature>
<keyword evidence="4 5" id="KW-0648">Protein biosynthesis</keyword>
<keyword evidence="9" id="KW-1185">Reference proteome</keyword>
<dbReference type="Proteomes" id="UP000051451">
    <property type="component" value="Unassembled WGS sequence"/>
</dbReference>
<evidence type="ECO:0000256" key="3">
    <source>
        <dbReference type="ARBA" id="ARBA00022490"/>
    </source>
</evidence>
<evidence type="ECO:0000259" key="7">
    <source>
        <dbReference type="Pfam" id="PF01765"/>
    </source>
</evidence>
<name>A0A0R1VSB1_9LACO</name>
<dbReference type="OrthoDB" id="9804006at2"/>
<dbReference type="FunFam" id="1.10.132.20:FF:000001">
    <property type="entry name" value="Ribosome-recycling factor"/>
    <property type="match status" value="1"/>
</dbReference>
<keyword evidence="3 5" id="KW-0963">Cytoplasm</keyword>
<dbReference type="PATRIC" id="fig|1423750.3.peg.1719"/>
<dbReference type="GeneID" id="98317870"/>
<evidence type="ECO:0000256" key="5">
    <source>
        <dbReference type="HAMAP-Rule" id="MF_00040"/>
    </source>
</evidence>
<dbReference type="GO" id="GO:0005737">
    <property type="term" value="C:cytoplasm"/>
    <property type="evidence" value="ECO:0007669"/>
    <property type="project" value="UniProtKB-SubCell"/>
</dbReference>